<dbReference type="Proteomes" id="UP000280298">
    <property type="component" value="Chromosome"/>
</dbReference>
<keyword evidence="2" id="KW-1185">Reference proteome</keyword>
<dbReference type="OrthoDB" id="4302289at2"/>
<gene>
    <name evidence="1" type="ORF">EJ357_33770</name>
</gene>
<dbReference type="KEGG" id="scya:EJ357_33770"/>
<dbReference type="EMBL" id="CP034539">
    <property type="protein sequence ID" value="AZQ37816.1"/>
    <property type="molecule type" value="Genomic_DNA"/>
</dbReference>
<organism evidence="1 2">
    <name type="scientific">Streptomyces cyaneochromogenes</name>
    <dbReference type="NCBI Taxonomy" id="2496836"/>
    <lineage>
        <taxon>Bacteria</taxon>
        <taxon>Bacillati</taxon>
        <taxon>Actinomycetota</taxon>
        <taxon>Actinomycetes</taxon>
        <taxon>Kitasatosporales</taxon>
        <taxon>Streptomycetaceae</taxon>
        <taxon>Streptomyces</taxon>
    </lineage>
</organism>
<proteinExistence type="predicted"/>
<evidence type="ECO:0000313" key="2">
    <source>
        <dbReference type="Proteomes" id="UP000280298"/>
    </source>
</evidence>
<reference evidence="1 2" key="1">
    <citation type="journal article" date="2019" name="Int. J. Syst. Evol. Microbiol.">
        <title>Streptomyces cyaneochromogenes sp. nov., a blue pigment-producing actinomycete from manganese-contaminated soil.</title>
        <authorList>
            <person name="Tang X."/>
            <person name="Zhao J."/>
            <person name="Li K."/>
            <person name="Chen Z."/>
            <person name="Sun Y."/>
            <person name="Gao J."/>
        </authorList>
    </citation>
    <scope>NUCLEOTIDE SEQUENCE [LARGE SCALE GENOMIC DNA]</scope>
    <source>
        <strain evidence="1 2">MK-45</strain>
    </source>
</reference>
<name>A0A3Q9EX98_9ACTN</name>
<protein>
    <submittedName>
        <fullName evidence="1">Uncharacterized protein</fullName>
    </submittedName>
</protein>
<sequence>MPPDTPTPPTTPEQALAIVRSRYAQPELPDGTPAPLHVHEFDIGYLVYATFPPATGASAPTRPAAPAAPGGSKIIVAKDTGETVAVPNYPVETAIALYRRQARQ</sequence>
<dbReference type="AlphaFoldDB" id="A0A3Q9EX98"/>
<dbReference type="RefSeq" id="WP_126395484.1">
    <property type="nucleotide sequence ID" value="NZ_CP034539.1"/>
</dbReference>
<accession>A0A3Q9EX98</accession>
<evidence type="ECO:0000313" key="1">
    <source>
        <dbReference type="EMBL" id="AZQ37816.1"/>
    </source>
</evidence>